<proteinExistence type="predicted"/>
<evidence type="ECO:0000313" key="1">
    <source>
        <dbReference type="EMBL" id="KQE03576.1"/>
    </source>
</evidence>
<gene>
    <name evidence="1" type="ORF">APD33_13250</name>
</gene>
<protein>
    <submittedName>
        <fullName evidence="1">Uncharacterized protein</fullName>
    </submittedName>
</protein>
<evidence type="ECO:0000313" key="2">
    <source>
        <dbReference type="Proteomes" id="UP000051449"/>
    </source>
</evidence>
<dbReference type="Proteomes" id="UP000051449">
    <property type="component" value="Unassembled WGS sequence"/>
</dbReference>
<organism evidence="1 2">
    <name type="scientific">Acinetobacter baumannii</name>
    <dbReference type="NCBI Taxonomy" id="470"/>
    <lineage>
        <taxon>Bacteria</taxon>
        <taxon>Pseudomonadati</taxon>
        <taxon>Pseudomonadota</taxon>
        <taxon>Gammaproteobacteria</taxon>
        <taxon>Moraxellales</taxon>
        <taxon>Moraxellaceae</taxon>
        <taxon>Acinetobacter</taxon>
        <taxon>Acinetobacter calcoaceticus/baumannii complex</taxon>
    </lineage>
</organism>
<sequence>MTDLYQILSCQVAEVKRTKGATRKDIINALKKLMGDELGNFAAAKHLDDEQIRAMVADLASGVELIAQQRVSNIERIERDYLARL</sequence>
<comment type="caution">
    <text evidence="1">The sequence shown here is derived from an EMBL/GenBank/DDBJ whole genome shotgun (WGS) entry which is preliminary data.</text>
</comment>
<dbReference type="EMBL" id="LLGC01000179">
    <property type="protein sequence ID" value="KQE03576.1"/>
    <property type="molecule type" value="Genomic_DNA"/>
</dbReference>
<accession>A0AAP1FCH5</accession>
<reference evidence="1 2" key="1">
    <citation type="submission" date="2015-10" db="EMBL/GenBank/DDBJ databases">
        <title>The utility of whole genome sequencing in characterizing Acinetobacter epidemiology and analyzing hospital outbreaks.</title>
        <authorList>
            <person name="Ozer E.A."/>
            <person name="Fitzpatrick M.A."/>
            <person name="Hauser A.R."/>
        </authorList>
    </citation>
    <scope>NUCLEOTIDE SEQUENCE [LARGE SCALE GENOMIC DNA]</scope>
    <source>
        <strain evidence="1 2">ABBL072</strain>
    </source>
</reference>
<name>A0AAP1FCH5_ACIBA</name>
<dbReference type="AlphaFoldDB" id="A0AAP1FCH5"/>
<dbReference type="RefSeq" id="WP_000131204.1">
    <property type="nucleotide sequence ID" value="NZ_CACSGJ010000042.1"/>
</dbReference>